<dbReference type="eggNOG" id="ENOG502RY32">
    <property type="taxonomic scope" value="Eukaryota"/>
</dbReference>
<feature type="domain" description="HhH-GPD" evidence="4">
    <location>
        <begin position="385"/>
        <end position="462"/>
    </location>
</feature>
<proteinExistence type="predicted"/>
<dbReference type="SUPFAM" id="SSF48150">
    <property type="entry name" value="DNA-glycosylase"/>
    <property type="match status" value="1"/>
</dbReference>
<dbReference type="PANTHER" id="PTHR15074:SF0">
    <property type="entry name" value="METHYL-CPG-BINDING DOMAIN PROTEIN 4-LIKE PROTEIN"/>
    <property type="match status" value="1"/>
</dbReference>
<dbReference type="HOGENOM" id="CLU_031502_0_0_1"/>
<dbReference type="Gene3D" id="1.10.340.30">
    <property type="entry name" value="Hypothetical protein, domain 2"/>
    <property type="match status" value="2"/>
</dbReference>
<evidence type="ECO:0000313" key="6">
    <source>
        <dbReference type="Proteomes" id="UP000026962"/>
    </source>
</evidence>
<name>A0A0E0LY53_ORYPU</name>
<dbReference type="InterPro" id="IPR045138">
    <property type="entry name" value="MeCP2/MBD4"/>
</dbReference>
<feature type="compositionally biased region" description="Basic and acidic residues" evidence="3">
    <location>
        <begin position="133"/>
        <end position="147"/>
    </location>
</feature>
<sequence length="507" mass="57022">MEGEERAQNPRRLQNPPPFLCSTSPQLPMVSAAAATEEAILQKRRKRKKQAEEVLAPLPFPHLAAAEETPPNPGAPETPILGEAEAVGVRRKERKRKMKQVAGKKEEAAGVGKKEKKRKSREGPPAAAGAEAAEPRRKERMRNKEQAEEGSASQSPQPSDGQIHGIQVQANPPPLGRGRDETDGSNGRSSSKKIRVLSNREIIKMRIELRKHQPLPQGIFDPPVIMASNSNSIQQDPNHSSPFGAFFDQFCYKPIRQDRSPPLPRTPDRLVRPLPRDLLPSASSQLMVNQTCKINNTSMTSKTTIFKTKQPRSGPNQENTKVKEMTRVNKERKPPPLLTRAEKRSDKYRRLPLDQLVPPPRSPHKLLQEKYASDPWKVIVICMLLNLTHGKQVRKKVKGFFKRYPDAQTAYNADPEKMAKYLAPLGLQRVKANRIQRFSKAYAADAYAIFCAGRATEVVPADHKLVDYWKYVCFELPMIQQYQDMQEAGVTEMEHAVPKVEELAVCC</sequence>
<dbReference type="InterPro" id="IPR003265">
    <property type="entry name" value="HhH-GPD_domain"/>
</dbReference>
<accession>A0A0E0LY53</accession>
<feature type="compositionally biased region" description="Low complexity" evidence="3">
    <location>
        <begin position="123"/>
        <end position="132"/>
    </location>
</feature>
<feature type="region of interest" description="Disordered" evidence="3">
    <location>
        <begin position="1"/>
        <end position="25"/>
    </location>
</feature>
<evidence type="ECO:0000313" key="5">
    <source>
        <dbReference type="EnsemblPlants" id="OPUNC09G00030.1"/>
    </source>
</evidence>
<dbReference type="OMA" id="DQFCYKP"/>
<feature type="region of interest" description="Disordered" evidence="3">
    <location>
        <begin position="41"/>
        <end position="197"/>
    </location>
</feature>
<evidence type="ECO:0000256" key="2">
    <source>
        <dbReference type="ARBA" id="ARBA00023242"/>
    </source>
</evidence>
<dbReference type="Gramene" id="OPUNC09G00030.1">
    <property type="protein sequence ID" value="OPUNC09G00030.1"/>
    <property type="gene ID" value="OPUNC09G00030"/>
</dbReference>
<dbReference type="EnsemblPlants" id="OPUNC09G00030.1">
    <property type="protein sequence ID" value="OPUNC09G00030.1"/>
    <property type="gene ID" value="OPUNC09G00030"/>
</dbReference>
<evidence type="ECO:0000256" key="3">
    <source>
        <dbReference type="SAM" id="MobiDB-lite"/>
    </source>
</evidence>
<dbReference type="PANTHER" id="PTHR15074">
    <property type="entry name" value="METHYL-CPG-BINDING PROTEIN"/>
    <property type="match status" value="1"/>
</dbReference>
<dbReference type="GO" id="GO:0005634">
    <property type="term" value="C:nucleus"/>
    <property type="evidence" value="ECO:0007669"/>
    <property type="project" value="UniProtKB-SubCell"/>
</dbReference>
<protein>
    <recommendedName>
        <fullName evidence="4">HhH-GPD domain-containing protein</fullName>
    </recommendedName>
</protein>
<dbReference type="STRING" id="4537.A0A0E0LY53"/>
<keyword evidence="2" id="KW-0539">Nucleus</keyword>
<dbReference type="Pfam" id="PF00730">
    <property type="entry name" value="HhH-GPD"/>
    <property type="match status" value="1"/>
</dbReference>
<feature type="compositionally biased region" description="Basic residues" evidence="3">
    <location>
        <begin position="89"/>
        <end position="99"/>
    </location>
</feature>
<dbReference type="GO" id="GO:0003824">
    <property type="term" value="F:catalytic activity"/>
    <property type="evidence" value="ECO:0007669"/>
    <property type="project" value="InterPro"/>
</dbReference>
<dbReference type="GO" id="GO:0003677">
    <property type="term" value="F:DNA binding"/>
    <property type="evidence" value="ECO:0007669"/>
    <property type="project" value="InterPro"/>
</dbReference>
<feature type="compositionally biased region" description="Low complexity" evidence="3">
    <location>
        <begin position="55"/>
        <end position="66"/>
    </location>
</feature>
<reference evidence="5" key="2">
    <citation type="submission" date="2018-05" db="EMBL/GenBank/DDBJ databases">
        <title>OpunRS2 (Oryza punctata Reference Sequence Version 2).</title>
        <authorList>
            <person name="Zhang J."/>
            <person name="Kudrna D."/>
            <person name="Lee S."/>
            <person name="Talag J."/>
            <person name="Welchert J."/>
            <person name="Wing R.A."/>
        </authorList>
    </citation>
    <scope>NUCLEOTIDE SEQUENCE [LARGE SCALE GENOMIC DNA]</scope>
</reference>
<comment type="subcellular location">
    <subcellularLocation>
        <location evidence="1">Nucleus</location>
    </subcellularLocation>
</comment>
<keyword evidence="6" id="KW-1185">Reference proteome</keyword>
<feature type="compositionally biased region" description="Polar residues" evidence="3">
    <location>
        <begin position="151"/>
        <end position="160"/>
    </location>
</feature>
<dbReference type="AlphaFoldDB" id="A0A0E0LY53"/>
<evidence type="ECO:0000259" key="4">
    <source>
        <dbReference type="Pfam" id="PF00730"/>
    </source>
</evidence>
<dbReference type="GO" id="GO:0006284">
    <property type="term" value="P:base-excision repair"/>
    <property type="evidence" value="ECO:0007669"/>
    <property type="project" value="InterPro"/>
</dbReference>
<evidence type="ECO:0000256" key="1">
    <source>
        <dbReference type="ARBA" id="ARBA00004123"/>
    </source>
</evidence>
<dbReference type="InterPro" id="IPR011257">
    <property type="entry name" value="DNA_glycosylase"/>
</dbReference>
<dbReference type="Proteomes" id="UP000026962">
    <property type="component" value="Chromosome 9"/>
</dbReference>
<organism evidence="5">
    <name type="scientific">Oryza punctata</name>
    <name type="common">Red rice</name>
    <dbReference type="NCBI Taxonomy" id="4537"/>
    <lineage>
        <taxon>Eukaryota</taxon>
        <taxon>Viridiplantae</taxon>
        <taxon>Streptophyta</taxon>
        <taxon>Embryophyta</taxon>
        <taxon>Tracheophyta</taxon>
        <taxon>Spermatophyta</taxon>
        <taxon>Magnoliopsida</taxon>
        <taxon>Liliopsida</taxon>
        <taxon>Poales</taxon>
        <taxon>Poaceae</taxon>
        <taxon>BOP clade</taxon>
        <taxon>Oryzoideae</taxon>
        <taxon>Oryzeae</taxon>
        <taxon>Oryzinae</taxon>
        <taxon>Oryza</taxon>
    </lineage>
</organism>
<reference evidence="5" key="1">
    <citation type="submission" date="2015-04" db="UniProtKB">
        <authorList>
            <consortium name="EnsemblPlants"/>
        </authorList>
    </citation>
    <scope>IDENTIFICATION</scope>
</reference>